<dbReference type="GO" id="GO:0140359">
    <property type="term" value="F:ABC-type transporter activity"/>
    <property type="evidence" value="ECO:0007669"/>
    <property type="project" value="InterPro"/>
</dbReference>
<accession>K6P0H1</accession>
<dbReference type="InterPro" id="IPR013525">
    <property type="entry name" value="ABC2_TM"/>
</dbReference>
<organism evidence="12 13">
    <name type="scientific">Thermaerobacter subterraneus DSM 13965</name>
    <dbReference type="NCBI Taxonomy" id="867903"/>
    <lineage>
        <taxon>Bacteria</taxon>
        <taxon>Bacillati</taxon>
        <taxon>Bacillota</taxon>
        <taxon>Clostridia</taxon>
        <taxon>Eubacteriales</taxon>
        <taxon>Clostridiales Family XVII. Incertae Sedis</taxon>
        <taxon>Thermaerobacter</taxon>
    </lineage>
</organism>
<dbReference type="Pfam" id="PF00005">
    <property type="entry name" value="ABC_tran"/>
    <property type="match status" value="1"/>
</dbReference>
<feature type="transmembrane region" description="Helical" evidence="10">
    <location>
        <begin position="457"/>
        <end position="478"/>
    </location>
</feature>
<evidence type="ECO:0000256" key="8">
    <source>
        <dbReference type="ARBA" id="ARBA00023136"/>
    </source>
</evidence>
<feature type="transmembrane region" description="Helical" evidence="10">
    <location>
        <begin position="303"/>
        <end position="325"/>
    </location>
</feature>
<dbReference type="Gene3D" id="3.40.50.300">
    <property type="entry name" value="P-loop containing nucleotide triphosphate hydrolases"/>
    <property type="match status" value="1"/>
</dbReference>
<dbReference type="OrthoDB" id="9776369at2"/>
<protein>
    <submittedName>
        <fullName evidence="12">ABC-type multidrug transport system, ATPase component</fullName>
    </submittedName>
</protein>
<evidence type="ECO:0000256" key="5">
    <source>
        <dbReference type="ARBA" id="ARBA00022741"/>
    </source>
</evidence>
<dbReference type="PANTHER" id="PTHR42711">
    <property type="entry name" value="ABC TRANSPORTER ATP-BINDING PROTEIN"/>
    <property type="match status" value="1"/>
</dbReference>
<feature type="transmembrane region" description="Helical" evidence="10">
    <location>
        <begin position="425"/>
        <end position="445"/>
    </location>
</feature>
<keyword evidence="5" id="KW-0547">Nucleotide-binding</keyword>
<evidence type="ECO:0000256" key="6">
    <source>
        <dbReference type="ARBA" id="ARBA00022840"/>
    </source>
</evidence>
<feature type="transmembrane region" description="Helical" evidence="10">
    <location>
        <begin position="337"/>
        <end position="358"/>
    </location>
</feature>
<dbReference type="eggNOG" id="COG1131">
    <property type="taxonomic scope" value="Bacteria"/>
</dbReference>
<feature type="transmembrane region" description="Helical" evidence="10">
    <location>
        <begin position="503"/>
        <end position="525"/>
    </location>
</feature>
<dbReference type="GO" id="GO:0016020">
    <property type="term" value="C:membrane"/>
    <property type="evidence" value="ECO:0007669"/>
    <property type="project" value="UniProtKB-SubCell"/>
</dbReference>
<name>K6P0H1_9FIRM</name>
<dbReference type="InterPro" id="IPR003439">
    <property type="entry name" value="ABC_transporter-like_ATP-bd"/>
</dbReference>
<keyword evidence="4 10" id="KW-0812">Transmembrane</keyword>
<dbReference type="GO" id="GO:0016887">
    <property type="term" value="F:ATP hydrolysis activity"/>
    <property type="evidence" value="ECO:0007669"/>
    <property type="project" value="InterPro"/>
</dbReference>
<dbReference type="EMBL" id="AENY02000003">
    <property type="protein sequence ID" value="EKP94590.1"/>
    <property type="molecule type" value="Genomic_DNA"/>
</dbReference>
<keyword evidence="6" id="KW-0067">ATP-binding</keyword>
<dbReference type="PROSITE" id="PS50893">
    <property type="entry name" value="ABC_TRANSPORTER_2"/>
    <property type="match status" value="1"/>
</dbReference>
<dbReference type="SMART" id="SM00382">
    <property type="entry name" value="AAA"/>
    <property type="match status" value="1"/>
</dbReference>
<dbReference type="InterPro" id="IPR015856">
    <property type="entry name" value="ABC_transpr_CbiO/EcfA_su"/>
</dbReference>
<gene>
    <name evidence="12" type="ORF">ThesuDRAFT_02328</name>
</gene>
<evidence type="ECO:0000256" key="9">
    <source>
        <dbReference type="SAM" id="MobiDB-lite"/>
    </source>
</evidence>
<keyword evidence="8 10" id="KW-0472">Membrane</keyword>
<keyword evidence="7 10" id="KW-1133">Transmembrane helix</keyword>
<dbReference type="InterPro" id="IPR027417">
    <property type="entry name" value="P-loop_NTPase"/>
</dbReference>
<feature type="transmembrane region" description="Helical" evidence="10">
    <location>
        <begin position="379"/>
        <end position="405"/>
    </location>
</feature>
<dbReference type="Proteomes" id="UP000005710">
    <property type="component" value="Unassembled WGS sequence"/>
</dbReference>
<evidence type="ECO:0000256" key="7">
    <source>
        <dbReference type="ARBA" id="ARBA00022989"/>
    </source>
</evidence>
<keyword evidence="3" id="KW-0813">Transport</keyword>
<reference evidence="12" key="1">
    <citation type="submission" date="2010-10" db="EMBL/GenBank/DDBJ databases">
        <authorList>
            <consortium name="US DOE Joint Genome Institute (JGI-PGF)"/>
            <person name="Lucas S."/>
            <person name="Copeland A."/>
            <person name="Lapidus A."/>
            <person name="Bruce D."/>
            <person name="Goodwin L."/>
            <person name="Pitluck S."/>
            <person name="Kyrpides N."/>
            <person name="Mavromatis K."/>
            <person name="Detter J.C."/>
            <person name="Han C."/>
            <person name="Land M."/>
            <person name="Hauser L."/>
            <person name="Markowitz V."/>
            <person name="Cheng J.-F."/>
            <person name="Hugenholtz P."/>
            <person name="Woyke T."/>
            <person name="Wu D."/>
            <person name="Pukall R."/>
            <person name="Wahrenburg C."/>
            <person name="Brambilla E."/>
            <person name="Klenk H.-P."/>
            <person name="Eisen J.A."/>
        </authorList>
    </citation>
    <scope>NUCLEOTIDE SEQUENCE [LARGE SCALE GENOMIC DNA]</scope>
    <source>
        <strain evidence="12">DSM 13965</strain>
    </source>
</reference>
<dbReference type="PANTHER" id="PTHR42711:SF5">
    <property type="entry name" value="ABC TRANSPORTER ATP-BINDING PROTEIN NATA"/>
    <property type="match status" value="1"/>
</dbReference>
<dbReference type="GO" id="GO:0005524">
    <property type="term" value="F:ATP binding"/>
    <property type="evidence" value="ECO:0007669"/>
    <property type="project" value="UniProtKB-KW"/>
</dbReference>
<evidence type="ECO:0000256" key="4">
    <source>
        <dbReference type="ARBA" id="ARBA00022692"/>
    </source>
</evidence>
<dbReference type="SUPFAM" id="SSF52540">
    <property type="entry name" value="P-loop containing nucleoside triphosphate hydrolases"/>
    <property type="match status" value="1"/>
</dbReference>
<dbReference type="Pfam" id="PF01061">
    <property type="entry name" value="ABC2_membrane"/>
    <property type="match status" value="1"/>
</dbReference>
<evidence type="ECO:0000256" key="1">
    <source>
        <dbReference type="ARBA" id="ARBA00004141"/>
    </source>
</evidence>
<evidence type="ECO:0000313" key="13">
    <source>
        <dbReference type="Proteomes" id="UP000005710"/>
    </source>
</evidence>
<evidence type="ECO:0000256" key="10">
    <source>
        <dbReference type="SAM" id="Phobius"/>
    </source>
</evidence>
<comment type="subcellular location">
    <subcellularLocation>
        <location evidence="1">Membrane</location>
        <topology evidence="1">Multi-pass membrane protein</topology>
    </subcellularLocation>
</comment>
<comment type="caution">
    <text evidence="12">The sequence shown here is derived from an EMBL/GenBank/DDBJ whole genome shotgun (WGS) entry which is preliminary data.</text>
</comment>
<evidence type="ECO:0000256" key="3">
    <source>
        <dbReference type="ARBA" id="ARBA00022448"/>
    </source>
</evidence>
<dbReference type="InterPro" id="IPR003593">
    <property type="entry name" value="AAA+_ATPase"/>
</dbReference>
<evidence type="ECO:0000256" key="2">
    <source>
        <dbReference type="ARBA" id="ARBA00005417"/>
    </source>
</evidence>
<dbReference type="CDD" id="cd03225">
    <property type="entry name" value="ABC_cobalt_CbiO_domain1"/>
    <property type="match status" value="1"/>
</dbReference>
<comment type="similarity">
    <text evidence="2">Belongs to the ABC transporter superfamily.</text>
</comment>
<dbReference type="STRING" id="867903.ThesuDRAFT_02328"/>
<proteinExistence type="inferred from homology"/>
<dbReference type="HOGENOM" id="CLU_502406_0_0_9"/>
<dbReference type="AlphaFoldDB" id="K6P0H1"/>
<keyword evidence="13" id="KW-1185">Reference proteome</keyword>
<evidence type="ECO:0000313" key="12">
    <source>
        <dbReference type="EMBL" id="EKP94590.1"/>
    </source>
</evidence>
<evidence type="ECO:0000259" key="11">
    <source>
        <dbReference type="PROSITE" id="PS50893"/>
    </source>
</evidence>
<sequence length="542" mass="58252">MEQYPVPLLEVRDLAKRYPDGPKALDGVNLRIDPGERVILLGRNGAGKTTLIRCILGLVQPDRGQIWLGGVPVHPARWRAQGVGVMFEDAGNSYAYLTALENVLYFGLLNGWPPAEAGRRALQALTALGLDQQAGHLTQSLSRGQRQKLALAVALTRGAPLLLLDEPTLGLDIEAQHNLRRFIRDEMDPALGLLIATHDASFACAVGTRYLILEGGRILIEATPDEVGGPEALEALYLAVVRKTATGTEHPHAIRQAAGRLTSKGASRAESSRSLTLPPGAQPRFGNALRAAWIKKRAEYRRYWLDFLVGLSIKCIFFLGALFAVPGAPPAELALRVLGFGLWYLSAHVVAKMGNMALEEAYLGTAQQVLVTRTHPARWLAATVGVELALSCTWVAMFTVIAAVLTGPRALLSGWGTVGWPALPLALAGLGGMIGCGLVALGLSLRYKQVGSLVEVFLYYLLVFSGFFLPPGAIPVPLKVLNAVSPLARVVDGLRSTWQGGPLGPVLLAAWGVAFLWLGVGWLVARRQWAWARRTGRLGSIA</sequence>
<dbReference type="eggNOG" id="COG0842">
    <property type="taxonomic scope" value="Bacteria"/>
</dbReference>
<feature type="domain" description="ABC transporter" evidence="11">
    <location>
        <begin position="9"/>
        <end position="240"/>
    </location>
</feature>
<reference evidence="12" key="2">
    <citation type="submission" date="2012-10" db="EMBL/GenBank/DDBJ databases">
        <title>Improved high-quality draft of Thermaerobacter subterraneus C21, DSM 13965.</title>
        <authorList>
            <consortium name="DOE Joint Genome Institute"/>
            <person name="Eisen J."/>
            <person name="Huntemann M."/>
            <person name="Wei C.-L."/>
            <person name="Han J."/>
            <person name="Detter J.C."/>
            <person name="Han C."/>
            <person name="Tapia R."/>
            <person name="Chen A."/>
            <person name="Kyrpides N."/>
            <person name="Mavromatis K."/>
            <person name="Markowitz V."/>
            <person name="Szeto E."/>
            <person name="Ivanova N."/>
            <person name="Mikhailova N."/>
            <person name="Ovchinnikova G."/>
            <person name="Pagani I."/>
            <person name="Pati A."/>
            <person name="Goodwin L."/>
            <person name="Nordberg H.P."/>
            <person name="Cantor M.N."/>
            <person name="Hua S.X."/>
            <person name="Woyke T."/>
            <person name="Eisen J."/>
            <person name="Klenk H.-P."/>
        </authorList>
    </citation>
    <scope>NUCLEOTIDE SEQUENCE [LARGE SCALE GENOMIC DNA]</scope>
    <source>
        <strain evidence="12">DSM 13965</strain>
    </source>
</reference>
<dbReference type="InterPro" id="IPR050763">
    <property type="entry name" value="ABC_transporter_ATP-binding"/>
</dbReference>
<dbReference type="RefSeq" id="WP_006904611.1">
    <property type="nucleotide sequence ID" value="NZ_JH976535.1"/>
</dbReference>
<feature type="region of interest" description="Disordered" evidence="9">
    <location>
        <begin position="256"/>
        <end position="278"/>
    </location>
</feature>